<gene>
    <name evidence="5" type="primary">LOC109008265</name>
</gene>
<comment type="similarity">
    <text evidence="1">Belongs to the UDP-glycosyltransferase family.</text>
</comment>
<dbReference type="SUPFAM" id="SSF53756">
    <property type="entry name" value="UDP-Glycosyltransferase/glycogen phosphorylase"/>
    <property type="match status" value="1"/>
</dbReference>
<dbReference type="FunCoup" id="A0A6P9E7W5">
    <property type="interactions" value="235"/>
</dbReference>
<reference evidence="5" key="1">
    <citation type="submission" date="2025-08" db="UniProtKB">
        <authorList>
            <consortium name="RefSeq"/>
        </authorList>
    </citation>
    <scope>IDENTIFICATION</scope>
    <source>
        <tissue evidence="5">Leaves</tissue>
    </source>
</reference>
<keyword evidence="2" id="KW-0328">Glycosyltransferase</keyword>
<dbReference type="Gramene" id="Jr13_13880_p1">
    <property type="protein sequence ID" value="cds.Jr13_13880_p1"/>
    <property type="gene ID" value="Jr13_13880"/>
</dbReference>
<dbReference type="Proteomes" id="UP000235220">
    <property type="component" value="Chromosome 13"/>
</dbReference>
<dbReference type="Pfam" id="PF00201">
    <property type="entry name" value="UDPGT"/>
    <property type="match status" value="1"/>
</dbReference>
<dbReference type="AlphaFoldDB" id="A0A6P9E7W5"/>
<protein>
    <submittedName>
        <fullName evidence="5">UDP-glycosyltransferase 89A2-like</fullName>
    </submittedName>
</protein>
<organism evidence="4 5">
    <name type="scientific">Juglans regia</name>
    <name type="common">English walnut</name>
    <dbReference type="NCBI Taxonomy" id="51240"/>
    <lineage>
        <taxon>Eukaryota</taxon>
        <taxon>Viridiplantae</taxon>
        <taxon>Streptophyta</taxon>
        <taxon>Embryophyta</taxon>
        <taxon>Tracheophyta</taxon>
        <taxon>Spermatophyta</taxon>
        <taxon>Magnoliopsida</taxon>
        <taxon>eudicotyledons</taxon>
        <taxon>Gunneridae</taxon>
        <taxon>Pentapetalae</taxon>
        <taxon>rosids</taxon>
        <taxon>fabids</taxon>
        <taxon>Fagales</taxon>
        <taxon>Juglandaceae</taxon>
        <taxon>Juglans</taxon>
    </lineage>
</organism>
<sequence length="475" mass="51937">MSAATSKDAPSPSSSKVHILVFPYPAQGHMLALLDLTHQLSLRGLSITILVTPKNLPTLAPLLSAHPSIHTLILPFPPHPKLPPGVENVRDIGNAGNLHIIGALGMLYDPLLRWFQSHPSPPVAILSDFFLGWTLRLAQQLRIPRIAFYSTCSFLASVVDYCWRNVRTVPSLSIVHFPDLPRSPSFKQEHLPSVFRFYRESNPETEFLKDGMLANTSSWGCIFNSFEDLEGQHLDHLRTVMGHPRVFGVGPLNLRGVNDRADPGNPNPDSDTHTLTWLDGCPDGSVLYVCFGSQKLLNKQQMEALASGLEKSGTRFVWVVKAGTIEQEADGYGVVPDGFEKGVAGRGLIIKGWAAQVKILSHRAVGGFLSHCGWNSVLEAIVGGAMILGWPMEADQYVNARMLVEDMGVAVRVCEGVDSVPDPAELGRVIAEAMSRDSTEKARARVLREKAFKAVGDGGSSSRDFDRLVKELSQL</sequence>
<dbReference type="PANTHER" id="PTHR48047:SF28">
    <property type="entry name" value="F11M15.8 PROTEIN"/>
    <property type="match status" value="1"/>
</dbReference>
<evidence type="ECO:0000313" key="4">
    <source>
        <dbReference type="Proteomes" id="UP000235220"/>
    </source>
</evidence>
<proteinExistence type="inferred from homology"/>
<dbReference type="RefSeq" id="XP_035540383.1">
    <property type="nucleotide sequence ID" value="XM_035684490.1"/>
</dbReference>
<accession>A0A6P9E7W5</accession>
<dbReference type="FunFam" id="3.40.50.2000:FF:000143">
    <property type="entry name" value="UDP-glycosyltransferase 89B1"/>
    <property type="match status" value="1"/>
</dbReference>
<evidence type="ECO:0000256" key="2">
    <source>
        <dbReference type="ARBA" id="ARBA00022676"/>
    </source>
</evidence>
<name>A0A6P9E7W5_JUGRE</name>
<dbReference type="InterPro" id="IPR002213">
    <property type="entry name" value="UDP_glucos_trans"/>
</dbReference>
<dbReference type="PANTHER" id="PTHR48047">
    <property type="entry name" value="GLYCOSYLTRANSFERASE"/>
    <property type="match status" value="1"/>
</dbReference>
<dbReference type="OrthoDB" id="5835829at2759"/>
<evidence type="ECO:0000256" key="1">
    <source>
        <dbReference type="ARBA" id="ARBA00009995"/>
    </source>
</evidence>
<dbReference type="Gene3D" id="3.40.50.2000">
    <property type="entry name" value="Glycogen Phosphorylase B"/>
    <property type="match status" value="2"/>
</dbReference>
<dbReference type="FunFam" id="3.40.50.2000:FF:000064">
    <property type="entry name" value="Glycosyltransferase"/>
    <property type="match status" value="1"/>
</dbReference>
<evidence type="ECO:0000256" key="3">
    <source>
        <dbReference type="ARBA" id="ARBA00022679"/>
    </source>
</evidence>
<keyword evidence="4" id="KW-1185">Reference proteome</keyword>
<dbReference type="CDD" id="cd03784">
    <property type="entry name" value="GT1_Gtf-like"/>
    <property type="match status" value="1"/>
</dbReference>
<dbReference type="GeneID" id="109008265"/>
<keyword evidence="3" id="KW-0808">Transferase</keyword>
<dbReference type="KEGG" id="jre:109008265"/>
<dbReference type="GO" id="GO:0035251">
    <property type="term" value="F:UDP-glucosyltransferase activity"/>
    <property type="evidence" value="ECO:0000318"/>
    <property type="project" value="GO_Central"/>
</dbReference>
<evidence type="ECO:0000313" key="5">
    <source>
        <dbReference type="RefSeq" id="XP_035540383.1"/>
    </source>
</evidence>